<evidence type="ECO:0008006" key="3">
    <source>
        <dbReference type="Google" id="ProtNLM"/>
    </source>
</evidence>
<gene>
    <name evidence="1" type="ORF">JI751_16670</name>
</gene>
<name>A0ABS1LF28_9ACTN</name>
<reference evidence="1 2" key="1">
    <citation type="submission" date="2021-01" db="EMBL/GenBank/DDBJ databases">
        <title>Genome seq and assembly of Nocardiodes sp. G10.</title>
        <authorList>
            <person name="Chhetri G."/>
        </authorList>
    </citation>
    <scope>NUCLEOTIDE SEQUENCE [LARGE SCALE GENOMIC DNA]</scope>
    <source>
        <strain evidence="1 2">G10</strain>
    </source>
</reference>
<keyword evidence="2" id="KW-1185">Reference proteome</keyword>
<accession>A0ABS1LF28</accession>
<dbReference type="EMBL" id="JAERSG010000005">
    <property type="protein sequence ID" value="MBL0749256.1"/>
    <property type="molecule type" value="Genomic_DNA"/>
</dbReference>
<evidence type="ECO:0000313" key="1">
    <source>
        <dbReference type="EMBL" id="MBL0749256.1"/>
    </source>
</evidence>
<evidence type="ECO:0000313" key="2">
    <source>
        <dbReference type="Proteomes" id="UP000636918"/>
    </source>
</evidence>
<comment type="caution">
    <text evidence="1">The sequence shown here is derived from an EMBL/GenBank/DDBJ whole genome shotgun (WGS) entry which is preliminary data.</text>
</comment>
<protein>
    <recommendedName>
        <fullName evidence="3">ApeA N-terminal domain-containing protein</fullName>
    </recommendedName>
</protein>
<organism evidence="1 2">
    <name type="scientific">Nocardioides baculatus</name>
    <dbReference type="NCBI Taxonomy" id="2801337"/>
    <lineage>
        <taxon>Bacteria</taxon>
        <taxon>Bacillati</taxon>
        <taxon>Actinomycetota</taxon>
        <taxon>Actinomycetes</taxon>
        <taxon>Propionibacteriales</taxon>
        <taxon>Nocardioidaceae</taxon>
        <taxon>Nocardioides</taxon>
    </lineage>
</organism>
<sequence length="288" mass="30889">MSVRGDAVQWGAWWVELDGRRELVSDRLKGWDYSSRARFEIQPTVDVASALRSAGIADSSDVALLGLLDCRATGERFAVKIALSDVEMGLPNLLVVEPPAGSLADAIELSAHLVFTGVSEPNPDGRAWRPSSRLASSSVTRLRLEGDGTRFPTEGVAFSVLGLDPAAWTLQFTPDDLADSFLGHVRLLLNTEHPAAALLLASDGPVTSALHSVLTVDVSRQMFSSVAHGEFELDPSGWSDGSVGHTLDTLAQVALSMDLASVVTMARRDPLLLERKLQVGFDFLRGVS</sequence>
<proteinExistence type="predicted"/>
<dbReference type="Proteomes" id="UP000636918">
    <property type="component" value="Unassembled WGS sequence"/>
</dbReference>